<dbReference type="FunFam" id="3.90.640.10:FF:000003">
    <property type="entry name" value="Molecular chaperone DnaK"/>
    <property type="match status" value="1"/>
</dbReference>
<dbReference type="Pfam" id="PF00012">
    <property type="entry name" value="HSP70"/>
    <property type="match status" value="2"/>
</dbReference>
<dbReference type="AlphaFoldDB" id="A0A2G5E425"/>
<keyword evidence="4" id="KW-1185">Reference proteome</keyword>
<dbReference type="Proteomes" id="UP000230069">
    <property type="component" value="Unassembled WGS sequence"/>
</dbReference>
<dbReference type="SUPFAM" id="SSF53067">
    <property type="entry name" value="Actin-like ATPase domain"/>
    <property type="match status" value="2"/>
</dbReference>
<evidence type="ECO:0000256" key="1">
    <source>
        <dbReference type="ARBA" id="ARBA00022741"/>
    </source>
</evidence>
<evidence type="ECO:0000313" key="3">
    <source>
        <dbReference type="EMBL" id="PIA50515.1"/>
    </source>
</evidence>
<evidence type="ECO:0000313" key="4">
    <source>
        <dbReference type="Proteomes" id="UP000230069"/>
    </source>
</evidence>
<dbReference type="GO" id="GO:0140662">
    <property type="term" value="F:ATP-dependent protein folding chaperone"/>
    <property type="evidence" value="ECO:0007669"/>
    <property type="project" value="InterPro"/>
</dbReference>
<dbReference type="Gene3D" id="3.30.30.30">
    <property type="match status" value="1"/>
</dbReference>
<dbReference type="Gene3D" id="3.30.420.40">
    <property type="match status" value="4"/>
</dbReference>
<keyword evidence="2" id="KW-0067">ATP-binding</keyword>
<dbReference type="Gene3D" id="3.90.640.10">
    <property type="entry name" value="Actin, Chain A, domain 4"/>
    <property type="match status" value="1"/>
</dbReference>
<accession>A0A2G5E425</accession>
<dbReference type="InterPro" id="IPR013126">
    <property type="entry name" value="Hsp_70_fam"/>
</dbReference>
<name>A0A2G5E425_AQUCA</name>
<organism evidence="3 4">
    <name type="scientific">Aquilegia coerulea</name>
    <name type="common">Rocky mountain columbine</name>
    <dbReference type="NCBI Taxonomy" id="218851"/>
    <lineage>
        <taxon>Eukaryota</taxon>
        <taxon>Viridiplantae</taxon>
        <taxon>Streptophyta</taxon>
        <taxon>Embryophyta</taxon>
        <taxon>Tracheophyta</taxon>
        <taxon>Spermatophyta</taxon>
        <taxon>Magnoliopsida</taxon>
        <taxon>Ranunculales</taxon>
        <taxon>Ranunculaceae</taxon>
        <taxon>Thalictroideae</taxon>
        <taxon>Aquilegia</taxon>
    </lineage>
</organism>
<proteinExistence type="predicted"/>
<dbReference type="GO" id="GO:0005524">
    <property type="term" value="F:ATP binding"/>
    <property type="evidence" value="ECO:0007669"/>
    <property type="project" value="UniProtKB-KW"/>
</dbReference>
<reference evidence="3 4" key="1">
    <citation type="submission" date="2017-09" db="EMBL/GenBank/DDBJ databases">
        <title>WGS assembly of Aquilegia coerulea Goldsmith.</title>
        <authorList>
            <person name="Hodges S."/>
            <person name="Kramer E."/>
            <person name="Nordborg M."/>
            <person name="Tomkins J."/>
            <person name="Borevitz J."/>
            <person name="Derieg N."/>
            <person name="Yan J."/>
            <person name="Mihaltcheva S."/>
            <person name="Hayes R.D."/>
            <person name="Rokhsar D."/>
        </authorList>
    </citation>
    <scope>NUCLEOTIDE SEQUENCE [LARGE SCALE GENOMIC DNA]</scope>
    <source>
        <strain evidence="4">cv. Goldsmith</strain>
    </source>
</reference>
<protein>
    <submittedName>
        <fullName evidence="3">Uncharacterized protein</fullName>
    </submittedName>
</protein>
<sequence>MANRILLSSLGGQVLSCRSLTTGYAKTTSMISRLFCSKTAGYDNTNRRIMSSTFYRAYRGEDVSSEFFDNKHIGIDFGATNVCVAVMEGNYAKVIHTSPSLVTYLERGKFLSGTQAKWLSVEHPTNAFFGIKRLLGRKFDDPDIQKEMKVVPYNIVRDPNGDVLVEAYDLLYSPTSIAHSTLQIAKAAAESYIGESVFKAIITFPANWTLGQVQCIHQAGSWAGLELQAGATEPFAAAIAYGFFKKEGRIGVFDLGVEYLVSEIKRTEAIDLTNDILAIHRLRDAAEKAKIELSSTLETEIYLPFITTDASGAKHLNITLTRSKFESLANNLIERIRNTCEKCLKNAGITAKEVDEVLLVGGMARVPKVQEAVTEILGREPSKGVNPDEANVLGAAAAIEVGLF</sequence>
<keyword evidence="1" id="KW-0547">Nucleotide-binding</keyword>
<dbReference type="PRINTS" id="PR00301">
    <property type="entry name" value="HEATSHOCK70"/>
</dbReference>
<dbReference type="OrthoDB" id="2401965at2759"/>
<dbReference type="InterPro" id="IPR043129">
    <property type="entry name" value="ATPase_NBD"/>
</dbReference>
<gene>
    <name evidence="3" type="ORF">AQUCO_01300924v1</name>
</gene>
<dbReference type="FunFam" id="3.30.30.30:FF:000003">
    <property type="entry name" value="Heat shock protein 9"/>
    <property type="match status" value="1"/>
</dbReference>
<dbReference type="EMBL" id="KZ305030">
    <property type="protein sequence ID" value="PIA50515.1"/>
    <property type="molecule type" value="Genomic_DNA"/>
</dbReference>
<evidence type="ECO:0000256" key="2">
    <source>
        <dbReference type="ARBA" id="ARBA00022840"/>
    </source>
</evidence>
<dbReference type="PANTHER" id="PTHR19375">
    <property type="entry name" value="HEAT SHOCK PROTEIN 70KDA"/>
    <property type="match status" value="1"/>
</dbReference>